<evidence type="ECO:0000256" key="4">
    <source>
        <dbReference type="ARBA" id="ARBA00035171"/>
    </source>
</evidence>
<dbReference type="Pfam" id="PF01245">
    <property type="entry name" value="Ribosomal_L19"/>
    <property type="match status" value="1"/>
</dbReference>
<dbReference type="AlphaFoldDB" id="A0A0G1MYG9"/>
<dbReference type="PANTHER" id="PTHR15680:SF9">
    <property type="entry name" value="LARGE RIBOSOMAL SUBUNIT PROTEIN BL19M"/>
    <property type="match status" value="1"/>
</dbReference>
<dbReference type="Proteomes" id="UP000034911">
    <property type="component" value="Unassembled WGS sequence"/>
</dbReference>
<dbReference type="STRING" id="1619050.UX20_C0022G0016"/>
<dbReference type="GO" id="GO:0003735">
    <property type="term" value="F:structural constituent of ribosome"/>
    <property type="evidence" value="ECO:0007669"/>
    <property type="project" value="InterPro"/>
</dbReference>
<keyword evidence="2 6" id="KW-0689">Ribosomal protein</keyword>
<dbReference type="PANTHER" id="PTHR15680">
    <property type="entry name" value="RIBOSOMAL PROTEIN L19"/>
    <property type="match status" value="1"/>
</dbReference>
<dbReference type="InterPro" id="IPR038657">
    <property type="entry name" value="Ribosomal_bL19_sf"/>
</dbReference>
<dbReference type="InterPro" id="IPR001857">
    <property type="entry name" value="Ribosomal_bL19"/>
</dbReference>
<comment type="similarity">
    <text evidence="1">Belongs to the bacterial ribosomal protein bL19 family.</text>
</comment>
<evidence type="ECO:0000313" key="6">
    <source>
        <dbReference type="EMBL" id="KKU13431.1"/>
    </source>
</evidence>
<dbReference type="GO" id="GO:0006412">
    <property type="term" value="P:translation"/>
    <property type="evidence" value="ECO:0007669"/>
    <property type="project" value="InterPro"/>
</dbReference>
<name>A0A0G1MYG9_9BACT</name>
<dbReference type="EMBL" id="LCLH01000022">
    <property type="protein sequence ID" value="KKU13431.1"/>
    <property type="molecule type" value="Genomic_DNA"/>
</dbReference>
<evidence type="ECO:0000256" key="3">
    <source>
        <dbReference type="ARBA" id="ARBA00023274"/>
    </source>
</evidence>
<dbReference type="Gene3D" id="2.30.30.790">
    <property type="match status" value="1"/>
</dbReference>
<evidence type="ECO:0000313" key="7">
    <source>
        <dbReference type="Proteomes" id="UP000034911"/>
    </source>
</evidence>
<organism evidence="6 7">
    <name type="scientific">Candidatus Magasanikbacteria bacterium GW2011_GWC2_45_8</name>
    <dbReference type="NCBI Taxonomy" id="1619050"/>
    <lineage>
        <taxon>Bacteria</taxon>
        <taxon>Candidatus Magasanikiibacteriota</taxon>
    </lineage>
</organism>
<proteinExistence type="inferred from homology"/>
<dbReference type="SUPFAM" id="SSF50104">
    <property type="entry name" value="Translation proteins SH3-like domain"/>
    <property type="match status" value="1"/>
</dbReference>
<protein>
    <recommendedName>
        <fullName evidence="4">Large ribosomal subunit protein bL19</fullName>
    </recommendedName>
    <alternativeName>
        <fullName evidence="5">50S ribosomal protein L19</fullName>
    </alternativeName>
</protein>
<dbReference type="GO" id="GO:1990904">
    <property type="term" value="C:ribonucleoprotein complex"/>
    <property type="evidence" value="ECO:0007669"/>
    <property type="project" value="UniProtKB-KW"/>
</dbReference>
<accession>A0A0G1MYG9</accession>
<reference evidence="6 7" key="1">
    <citation type="journal article" date="2015" name="Nature">
        <title>rRNA introns, odd ribosomes, and small enigmatic genomes across a large radiation of phyla.</title>
        <authorList>
            <person name="Brown C.T."/>
            <person name="Hug L.A."/>
            <person name="Thomas B.C."/>
            <person name="Sharon I."/>
            <person name="Castelle C.J."/>
            <person name="Singh A."/>
            <person name="Wilkins M.J."/>
            <person name="Williams K.H."/>
            <person name="Banfield J.F."/>
        </authorList>
    </citation>
    <scope>NUCLEOTIDE SEQUENCE [LARGE SCALE GENOMIC DNA]</scope>
</reference>
<dbReference type="GO" id="GO:0005840">
    <property type="term" value="C:ribosome"/>
    <property type="evidence" value="ECO:0007669"/>
    <property type="project" value="UniProtKB-KW"/>
</dbReference>
<evidence type="ECO:0000256" key="2">
    <source>
        <dbReference type="ARBA" id="ARBA00022980"/>
    </source>
</evidence>
<keyword evidence="3" id="KW-0687">Ribonucleoprotein</keyword>
<evidence type="ECO:0000256" key="5">
    <source>
        <dbReference type="ARBA" id="ARBA00035493"/>
    </source>
</evidence>
<gene>
    <name evidence="6" type="ORF">UX20_C0022G0016</name>
</gene>
<comment type="caution">
    <text evidence="6">The sequence shown here is derived from an EMBL/GenBank/DDBJ whole genome shotgun (WGS) entry which is preliminary data.</text>
</comment>
<dbReference type="InterPro" id="IPR008991">
    <property type="entry name" value="Translation_prot_SH3-like_sf"/>
</dbReference>
<evidence type="ECO:0000256" key="1">
    <source>
        <dbReference type="ARBA" id="ARBA00005781"/>
    </source>
</evidence>
<sequence>MFEGVVLARKHGSEIGAGITVRRISEGVGVEKVYPLFSPLITKIEVLKQGFVRRAKLAYLRDPNKKLKDSRKK</sequence>